<dbReference type="STRING" id="86416.Clopa_1961"/>
<feature type="coiled-coil region" evidence="1">
    <location>
        <begin position="8"/>
        <end position="79"/>
    </location>
</feature>
<protein>
    <submittedName>
        <fullName evidence="2">Uncharacterized protein</fullName>
    </submittedName>
</protein>
<accession>R4KB47</accession>
<dbReference type="AlphaFoldDB" id="R4KB47"/>
<sequence>MNLQDMDCFSLIKQIEELKKENEKLKKENEKLMEGLKKNSVDFNIKAKEAIQRKKKEKIKVYKKKIAEILREKQDIKTKELISMLEINNKTFYNLKLNVFFNDGAGI</sequence>
<dbReference type="EMBL" id="CP003261">
    <property type="protein sequence ID" value="AGK96855.1"/>
    <property type="molecule type" value="Genomic_DNA"/>
</dbReference>
<organism evidence="2 3">
    <name type="scientific">Clostridium pasteurianum BC1</name>
    <dbReference type="NCBI Taxonomy" id="86416"/>
    <lineage>
        <taxon>Bacteria</taxon>
        <taxon>Bacillati</taxon>
        <taxon>Bacillota</taxon>
        <taxon>Clostridia</taxon>
        <taxon>Eubacteriales</taxon>
        <taxon>Clostridiaceae</taxon>
        <taxon>Clostridium</taxon>
    </lineage>
</organism>
<dbReference type="HOGENOM" id="CLU_2205475_0_0_9"/>
<evidence type="ECO:0000313" key="3">
    <source>
        <dbReference type="Proteomes" id="UP000013523"/>
    </source>
</evidence>
<keyword evidence="3" id="KW-1185">Reference proteome</keyword>
<evidence type="ECO:0000313" key="2">
    <source>
        <dbReference type="EMBL" id="AGK96855.1"/>
    </source>
</evidence>
<dbReference type="KEGG" id="cpas:Clopa_1961"/>
<dbReference type="PATRIC" id="fig|86416.3.peg.1931"/>
<name>R4KB47_CLOPA</name>
<evidence type="ECO:0000256" key="1">
    <source>
        <dbReference type="SAM" id="Coils"/>
    </source>
</evidence>
<dbReference type="Proteomes" id="UP000013523">
    <property type="component" value="Chromosome"/>
</dbReference>
<dbReference type="RefSeq" id="WP_015615173.1">
    <property type="nucleotide sequence ID" value="NC_021182.1"/>
</dbReference>
<reference evidence="2 3" key="1">
    <citation type="submission" date="2012-01" db="EMBL/GenBank/DDBJ databases">
        <title>Complete sequence of chromosome of Clostridium pasteurianum BC1.</title>
        <authorList>
            <consortium name="US DOE Joint Genome Institute"/>
            <person name="Lucas S."/>
            <person name="Han J."/>
            <person name="Lapidus A."/>
            <person name="Cheng J.-F."/>
            <person name="Goodwin L."/>
            <person name="Pitluck S."/>
            <person name="Peters L."/>
            <person name="Mikhailova N."/>
            <person name="Teshima H."/>
            <person name="Detter J.C."/>
            <person name="Han C."/>
            <person name="Tapia R."/>
            <person name="Land M."/>
            <person name="Hauser L."/>
            <person name="Kyrpides N."/>
            <person name="Ivanova N."/>
            <person name="Pagani I."/>
            <person name="Dunn J."/>
            <person name="Taghavi S."/>
            <person name="Francis A."/>
            <person name="van der Lelie D."/>
            <person name="Woyke T."/>
        </authorList>
    </citation>
    <scope>NUCLEOTIDE SEQUENCE [LARGE SCALE GENOMIC DNA]</scope>
    <source>
        <strain evidence="2 3">BC1</strain>
    </source>
</reference>
<proteinExistence type="predicted"/>
<gene>
    <name evidence="2" type="ORF">Clopa_1961</name>
</gene>
<keyword evidence="1" id="KW-0175">Coiled coil</keyword>